<evidence type="ECO:0000313" key="2">
    <source>
        <dbReference type="Proteomes" id="UP000324222"/>
    </source>
</evidence>
<sequence length="118" mass="13110">MLGKSYKYLGLEVGPTKCCDEPGRALAALVRGLGAVQRSPLQPQQKLWAVKNVVVPKHQYARIHGKSTKSTLKSYDQEIKMFVKKALHLPLDTPNDALYARECQGGWGCHSYNKACQP</sequence>
<comment type="caution">
    <text evidence="1">The sequence shown here is derived from an EMBL/GenBank/DDBJ whole genome shotgun (WGS) entry which is preliminary data.</text>
</comment>
<dbReference type="AlphaFoldDB" id="A0A5B7KFL7"/>
<keyword evidence="2" id="KW-1185">Reference proteome</keyword>
<accession>A0A5B7KFL7</accession>
<proteinExistence type="predicted"/>
<evidence type="ECO:0000313" key="1">
    <source>
        <dbReference type="EMBL" id="MPD04048.1"/>
    </source>
</evidence>
<reference evidence="1 2" key="1">
    <citation type="submission" date="2019-05" db="EMBL/GenBank/DDBJ databases">
        <title>Another draft genome of Portunus trituberculatus and its Hox gene families provides insights of decapod evolution.</title>
        <authorList>
            <person name="Jeong J.-H."/>
            <person name="Song I."/>
            <person name="Kim S."/>
            <person name="Choi T."/>
            <person name="Kim D."/>
            <person name="Ryu S."/>
            <person name="Kim W."/>
        </authorList>
    </citation>
    <scope>NUCLEOTIDE SEQUENCE [LARGE SCALE GENOMIC DNA]</scope>
    <source>
        <tissue evidence="1">Muscle</tissue>
    </source>
</reference>
<name>A0A5B7KFL7_PORTR</name>
<gene>
    <name evidence="1" type="primary">PO22_1</name>
    <name evidence="1" type="ORF">E2C01_099718</name>
</gene>
<dbReference type="Proteomes" id="UP000324222">
    <property type="component" value="Unassembled WGS sequence"/>
</dbReference>
<protein>
    <submittedName>
        <fullName evidence="1">Retrovirus-related Pol polyprotein from type-1 retrotransposable element R2</fullName>
    </submittedName>
</protein>
<dbReference type="EMBL" id="VSRR010139217">
    <property type="protein sequence ID" value="MPD04048.1"/>
    <property type="molecule type" value="Genomic_DNA"/>
</dbReference>
<organism evidence="1 2">
    <name type="scientific">Portunus trituberculatus</name>
    <name type="common">Swimming crab</name>
    <name type="synonym">Neptunus trituberculatus</name>
    <dbReference type="NCBI Taxonomy" id="210409"/>
    <lineage>
        <taxon>Eukaryota</taxon>
        <taxon>Metazoa</taxon>
        <taxon>Ecdysozoa</taxon>
        <taxon>Arthropoda</taxon>
        <taxon>Crustacea</taxon>
        <taxon>Multicrustacea</taxon>
        <taxon>Malacostraca</taxon>
        <taxon>Eumalacostraca</taxon>
        <taxon>Eucarida</taxon>
        <taxon>Decapoda</taxon>
        <taxon>Pleocyemata</taxon>
        <taxon>Brachyura</taxon>
        <taxon>Eubrachyura</taxon>
        <taxon>Portunoidea</taxon>
        <taxon>Portunidae</taxon>
        <taxon>Portuninae</taxon>
        <taxon>Portunus</taxon>
    </lineage>
</organism>